<dbReference type="Pfam" id="PF02810">
    <property type="entry name" value="SEC-C"/>
    <property type="match status" value="1"/>
</dbReference>
<comment type="caution">
    <text evidence="1">The sequence shown here is derived from an EMBL/GenBank/DDBJ whole genome shotgun (WGS) entry which is preliminary data.</text>
</comment>
<dbReference type="InterPro" id="IPR004027">
    <property type="entry name" value="SEC_C_motif"/>
</dbReference>
<reference evidence="1 2" key="1">
    <citation type="submission" date="2024-09" db="EMBL/GenBank/DDBJ databases">
        <authorList>
            <person name="Sun Q."/>
            <person name="Mori K."/>
        </authorList>
    </citation>
    <scope>NUCLEOTIDE SEQUENCE [LARGE SCALE GENOMIC DNA]</scope>
    <source>
        <strain evidence="1 2">NCAIM B.02415</strain>
    </source>
</reference>
<keyword evidence="2" id="KW-1185">Reference proteome</keyword>
<name>A0ABV6L010_9SPHI</name>
<evidence type="ECO:0000313" key="2">
    <source>
        <dbReference type="Proteomes" id="UP001589828"/>
    </source>
</evidence>
<sequence length="209" mass="23561">MITVPAIESNQLAELCKLIGCDDTLVFVNLDLSENYPKNECFDNVSAKVIAHGGERVVGWSIWQHDYMLEAEYHAVWRSPEGQLVDITPKNLPFEHIMFIEAPTRPYQGVQLDNIRLNTTVNQLVDDFISLAETKFFIFSGGEKASQKFIRLTKNEQDILNYINGMMIAVDALLAKGGVRNSPCFCSSNLKYKHCHGKGLTSYLNSIKL</sequence>
<proteinExistence type="predicted"/>
<dbReference type="SUPFAM" id="SSF103642">
    <property type="entry name" value="Sec-C motif"/>
    <property type="match status" value="1"/>
</dbReference>
<dbReference type="RefSeq" id="WP_377020866.1">
    <property type="nucleotide sequence ID" value="NZ_JBHLTS010000004.1"/>
</dbReference>
<dbReference type="EMBL" id="JBHLTS010000004">
    <property type="protein sequence ID" value="MFC0512991.1"/>
    <property type="molecule type" value="Genomic_DNA"/>
</dbReference>
<gene>
    <name evidence="1" type="ORF">ACFFGT_02230</name>
</gene>
<protein>
    <submittedName>
        <fullName evidence="1">SEC-C domain-containing protein</fullName>
    </submittedName>
</protein>
<dbReference type="Proteomes" id="UP001589828">
    <property type="component" value="Unassembled WGS sequence"/>
</dbReference>
<accession>A0ABV6L010</accession>
<evidence type="ECO:0000313" key="1">
    <source>
        <dbReference type="EMBL" id="MFC0512991.1"/>
    </source>
</evidence>
<dbReference type="Gene3D" id="3.10.450.50">
    <property type="match status" value="1"/>
</dbReference>
<organism evidence="1 2">
    <name type="scientific">Mucilaginibacter angelicae</name>
    <dbReference type="NCBI Taxonomy" id="869718"/>
    <lineage>
        <taxon>Bacteria</taxon>
        <taxon>Pseudomonadati</taxon>
        <taxon>Bacteroidota</taxon>
        <taxon>Sphingobacteriia</taxon>
        <taxon>Sphingobacteriales</taxon>
        <taxon>Sphingobacteriaceae</taxon>
        <taxon>Mucilaginibacter</taxon>
    </lineage>
</organism>